<evidence type="ECO:0000259" key="1">
    <source>
        <dbReference type="Pfam" id="PF08845"/>
    </source>
</evidence>
<name>A0ABU5QJR9_9BACT</name>
<feature type="domain" description="Toxin SymE-like" evidence="1">
    <location>
        <begin position="22"/>
        <end position="62"/>
    </location>
</feature>
<gene>
    <name evidence="2" type="ORF">VB264_05235</name>
</gene>
<evidence type="ECO:0000313" key="3">
    <source>
        <dbReference type="Proteomes" id="UP001304671"/>
    </source>
</evidence>
<comment type="caution">
    <text evidence="2">The sequence shown here is derived from an EMBL/GenBank/DDBJ whole genome shotgun (WGS) entry which is preliminary data.</text>
</comment>
<accession>A0ABU5QJR9</accession>
<sequence length="64" mass="7353">MNGTKIIEKNRKIKVSRRYVKSIWKETKVPKIVIAGQYLRDAGFKVGYDVSVNIEQGVITIKMI</sequence>
<dbReference type="InterPro" id="IPR014944">
    <property type="entry name" value="Toxin_SymE-like"/>
</dbReference>
<reference evidence="2 3" key="1">
    <citation type="submission" date="2023-12" db="EMBL/GenBank/DDBJ databases">
        <title>Novel species of the genus Arcicella isolated from rivers.</title>
        <authorList>
            <person name="Lu H."/>
        </authorList>
    </citation>
    <scope>NUCLEOTIDE SEQUENCE [LARGE SCALE GENOMIC DNA]</scope>
    <source>
        <strain evidence="2 3">LMG 21963</strain>
    </source>
</reference>
<dbReference type="RefSeq" id="WP_323247388.1">
    <property type="nucleotide sequence ID" value="NZ_JAYFUL010000006.1"/>
</dbReference>
<dbReference type="Pfam" id="PF08845">
    <property type="entry name" value="SymE_toxin"/>
    <property type="match status" value="1"/>
</dbReference>
<protein>
    <recommendedName>
        <fullName evidence="1">Toxin SymE-like domain-containing protein</fullName>
    </recommendedName>
</protein>
<proteinExistence type="predicted"/>
<dbReference type="EMBL" id="JAYFUL010000006">
    <property type="protein sequence ID" value="MEA5257180.1"/>
    <property type="molecule type" value="Genomic_DNA"/>
</dbReference>
<evidence type="ECO:0000313" key="2">
    <source>
        <dbReference type="EMBL" id="MEA5257180.1"/>
    </source>
</evidence>
<organism evidence="2 3">
    <name type="scientific">Arcicella aquatica</name>
    <dbReference type="NCBI Taxonomy" id="217141"/>
    <lineage>
        <taxon>Bacteria</taxon>
        <taxon>Pseudomonadati</taxon>
        <taxon>Bacteroidota</taxon>
        <taxon>Cytophagia</taxon>
        <taxon>Cytophagales</taxon>
        <taxon>Flectobacillaceae</taxon>
        <taxon>Arcicella</taxon>
    </lineage>
</organism>
<keyword evidence="3" id="KW-1185">Reference proteome</keyword>
<dbReference type="Proteomes" id="UP001304671">
    <property type="component" value="Unassembled WGS sequence"/>
</dbReference>